<dbReference type="EMBL" id="HACM01007455">
    <property type="protein sequence ID" value="CRZ07897.1"/>
    <property type="molecule type" value="Transcribed_RNA"/>
</dbReference>
<organism evidence="1">
    <name type="scientific">Spongospora subterranea</name>
    <dbReference type="NCBI Taxonomy" id="70186"/>
    <lineage>
        <taxon>Eukaryota</taxon>
        <taxon>Sar</taxon>
        <taxon>Rhizaria</taxon>
        <taxon>Endomyxa</taxon>
        <taxon>Phytomyxea</taxon>
        <taxon>Plasmodiophorida</taxon>
        <taxon>Plasmodiophoridae</taxon>
        <taxon>Spongospora</taxon>
    </lineage>
</organism>
<dbReference type="AlphaFoldDB" id="A0A0H5R1U5"/>
<sequence>MAKDGDAFGLFDATPYPELLAAASLFEVKCAASRAAYCQCKQQTPAPGECASLGKELVDDHKKQLDAMKSSSCSTKYDELVQCLTSSQFKFSPCMKLQKLFRDCITELN</sequence>
<accession>A0A0H5R1U5</accession>
<evidence type="ECO:0000313" key="1">
    <source>
        <dbReference type="EMBL" id="CRZ07897.1"/>
    </source>
</evidence>
<evidence type="ECO:0008006" key="2">
    <source>
        <dbReference type="Google" id="ProtNLM"/>
    </source>
</evidence>
<reference evidence="1" key="1">
    <citation type="submission" date="2015-04" db="EMBL/GenBank/DDBJ databases">
        <title>The genome sequence of the plant pathogenic Rhizarian Plasmodiophora brassicae reveals insights in its biotrophic life cycle and the origin of chitin synthesis.</title>
        <authorList>
            <person name="Schwelm A."/>
            <person name="Fogelqvist J."/>
            <person name="Knaust A."/>
            <person name="Julke S."/>
            <person name="Lilja T."/>
            <person name="Dhandapani V."/>
            <person name="Bonilla-Rosso G."/>
            <person name="Karlsson M."/>
            <person name="Shevchenko A."/>
            <person name="Choi S.R."/>
            <person name="Kim H.G."/>
            <person name="Park J.Y."/>
            <person name="Lim Y.P."/>
            <person name="Ludwig-Muller J."/>
            <person name="Dixelius C."/>
        </authorList>
    </citation>
    <scope>NUCLEOTIDE SEQUENCE</scope>
    <source>
        <tissue evidence="1">Potato root galls</tissue>
    </source>
</reference>
<proteinExistence type="predicted"/>
<protein>
    <recommendedName>
        <fullName evidence="2">IMS import disulfide relay-system CHCH-CHCH-like Cx9C domain-containing protein</fullName>
    </recommendedName>
</protein>
<name>A0A0H5R1U5_9EUKA</name>